<evidence type="ECO:0000313" key="2">
    <source>
        <dbReference type="Proteomes" id="UP000070578"/>
    </source>
</evidence>
<reference evidence="1 2" key="2">
    <citation type="submission" date="2016-03" db="EMBL/GenBank/DDBJ databases">
        <title>New uncultured bacterium of the family Gallionellaceae from acid mine drainage: description and reconstruction of genome based on metagenomic analysis of microbial community.</title>
        <authorList>
            <person name="Kadnikov V."/>
            <person name="Ivasenko D."/>
            <person name="Beletsky A."/>
            <person name="Mardanov A."/>
            <person name="Danilova E."/>
            <person name="Pimenov N."/>
            <person name="Karnachuk O."/>
            <person name="Ravin N."/>
        </authorList>
    </citation>
    <scope>NUCLEOTIDE SEQUENCE [LARGE SCALE GENOMIC DNA]</scope>
    <source>
        <strain evidence="1">ShG14-8</strain>
    </source>
</reference>
<dbReference type="AlphaFoldDB" id="A0A139BV91"/>
<reference evidence="1 2" key="1">
    <citation type="submission" date="2016-02" db="EMBL/GenBank/DDBJ databases">
        <authorList>
            <person name="Wen L."/>
            <person name="He K."/>
            <person name="Yang H."/>
        </authorList>
    </citation>
    <scope>NUCLEOTIDE SEQUENCE [LARGE SCALE GENOMIC DNA]</scope>
    <source>
        <strain evidence="1">ShG14-8</strain>
    </source>
</reference>
<name>A0A139BV91_9PROT</name>
<accession>A0A139BV91</accession>
<dbReference type="EMBL" id="LSLI01000016">
    <property type="protein sequence ID" value="KXS32894.1"/>
    <property type="molecule type" value="Genomic_DNA"/>
</dbReference>
<protein>
    <submittedName>
        <fullName evidence="1">Uncharacterized protein</fullName>
    </submittedName>
</protein>
<dbReference type="Proteomes" id="UP000070578">
    <property type="component" value="Unassembled WGS sequence"/>
</dbReference>
<comment type="caution">
    <text evidence="1">The sequence shown here is derived from an EMBL/GenBank/DDBJ whole genome shotgun (WGS) entry which is preliminary data.</text>
</comment>
<sequence length="252" mass="28144">MNGPESYLGLWQRTLFATGDSMDTRSTVYWLQTSSWHADIRIPADRPDFNGTTSLADCSGEQLSWLAQQQGFAGVTVVTGNQCEWKRVIDFQPPSGKRDIASMHFANPDKLLEYGIEDTYSETWERVAGGKNEHCYALQLLAQGVDAEPGSYLLVSGNHFIHARNRPAGLAQLFKGSGQLQFYPQHLLVQLLDFEISFGLRRGAGDPWQITLSTLPWREGHTLFEKEPVLTQANGTCSDRCSGKTWRVLCGN</sequence>
<proteinExistence type="predicted"/>
<gene>
    <name evidence="1" type="ORF">AWT59_0981</name>
</gene>
<evidence type="ECO:0000313" key="1">
    <source>
        <dbReference type="EMBL" id="KXS32894.1"/>
    </source>
</evidence>
<organism evidence="1 2">
    <name type="scientific">Candidatus Gallionella acididurans</name>
    <dbReference type="NCBI Taxonomy" id="1796491"/>
    <lineage>
        <taxon>Bacteria</taxon>
        <taxon>Pseudomonadati</taxon>
        <taxon>Pseudomonadota</taxon>
        <taxon>Betaproteobacteria</taxon>
        <taxon>Nitrosomonadales</taxon>
        <taxon>Gallionellaceae</taxon>
        <taxon>Gallionella</taxon>
    </lineage>
</organism>